<reference evidence="1" key="1">
    <citation type="submission" date="2023-06" db="EMBL/GenBank/DDBJ databases">
        <authorList>
            <person name="Kurt Z."/>
        </authorList>
    </citation>
    <scope>NUCLEOTIDE SEQUENCE</scope>
</reference>
<name>A0AA86NGL8_9EUKA</name>
<dbReference type="EMBL" id="CATOUU010000171">
    <property type="protein sequence ID" value="CAI9919310.1"/>
    <property type="molecule type" value="Genomic_DNA"/>
</dbReference>
<gene>
    <name evidence="2" type="ORF">HINF_LOCUS4523</name>
    <name evidence="1" type="ORF">HINF_LOCUS6955</name>
</gene>
<proteinExistence type="predicted"/>
<sequence length="76" mass="8881">MGCVKSCKTENRDHIYLLEEMIKIRFRDGDTGIGQYMKIKPCGDYQCSKQQVFEFMNTISITNSQQRDMCNGEFQV</sequence>
<dbReference type="EMBL" id="CAXDID020000008">
    <property type="protein sequence ID" value="CAL5977886.1"/>
    <property type="molecule type" value="Genomic_DNA"/>
</dbReference>
<organism evidence="1">
    <name type="scientific">Hexamita inflata</name>
    <dbReference type="NCBI Taxonomy" id="28002"/>
    <lineage>
        <taxon>Eukaryota</taxon>
        <taxon>Metamonada</taxon>
        <taxon>Diplomonadida</taxon>
        <taxon>Hexamitidae</taxon>
        <taxon>Hexamitinae</taxon>
        <taxon>Hexamita</taxon>
    </lineage>
</organism>
<evidence type="ECO:0000313" key="3">
    <source>
        <dbReference type="Proteomes" id="UP001642409"/>
    </source>
</evidence>
<evidence type="ECO:0000313" key="2">
    <source>
        <dbReference type="EMBL" id="CAL5977886.1"/>
    </source>
</evidence>
<evidence type="ECO:0000313" key="1">
    <source>
        <dbReference type="EMBL" id="CAI9919310.1"/>
    </source>
</evidence>
<comment type="caution">
    <text evidence="1">The sequence shown here is derived from an EMBL/GenBank/DDBJ whole genome shotgun (WGS) entry which is preliminary data.</text>
</comment>
<reference evidence="2 3" key="2">
    <citation type="submission" date="2024-07" db="EMBL/GenBank/DDBJ databases">
        <authorList>
            <person name="Akdeniz Z."/>
        </authorList>
    </citation>
    <scope>NUCLEOTIDE SEQUENCE [LARGE SCALE GENOMIC DNA]</scope>
</reference>
<protein>
    <submittedName>
        <fullName evidence="1">Acid phosphatase</fullName>
    </submittedName>
    <submittedName>
        <fullName evidence="2">Acid_phosphatase</fullName>
    </submittedName>
</protein>
<keyword evidence="3" id="KW-1185">Reference proteome</keyword>
<dbReference type="Proteomes" id="UP001642409">
    <property type="component" value="Unassembled WGS sequence"/>
</dbReference>
<accession>A0AA86NGL8</accession>
<dbReference type="AlphaFoldDB" id="A0AA86NGL8"/>